<sequence>QLRTADAVDPNSPANECALITANGDDITYRYNSGDNKLYLITNDDLTDSDYVLCDNVTAMTFTRDTVIEDMQTIVKSVQISITVASNNVQQTVSAAAVIRRNLN</sequence>
<gene>
    <name evidence="1" type="ORF">S06H3_19121</name>
</gene>
<reference evidence="1" key="1">
    <citation type="journal article" date="2014" name="Front. Microbiol.">
        <title>High frequency of phylogenetically diverse reductive dehalogenase-homologous genes in deep subseafloor sedimentary metagenomes.</title>
        <authorList>
            <person name="Kawai M."/>
            <person name="Futagami T."/>
            <person name="Toyoda A."/>
            <person name="Takaki Y."/>
            <person name="Nishi S."/>
            <person name="Hori S."/>
            <person name="Arai W."/>
            <person name="Tsubouchi T."/>
            <person name="Morono Y."/>
            <person name="Uchiyama I."/>
            <person name="Ito T."/>
            <person name="Fujiyama A."/>
            <person name="Inagaki F."/>
            <person name="Takami H."/>
        </authorList>
    </citation>
    <scope>NUCLEOTIDE SEQUENCE</scope>
    <source>
        <strain evidence="1">Expedition CK06-06</strain>
    </source>
</reference>
<evidence type="ECO:0000313" key="1">
    <source>
        <dbReference type="EMBL" id="GAI03769.1"/>
    </source>
</evidence>
<organism evidence="1">
    <name type="scientific">marine sediment metagenome</name>
    <dbReference type="NCBI Taxonomy" id="412755"/>
    <lineage>
        <taxon>unclassified sequences</taxon>
        <taxon>metagenomes</taxon>
        <taxon>ecological metagenomes</taxon>
    </lineage>
</organism>
<name>X1MBM5_9ZZZZ</name>
<dbReference type="AlphaFoldDB" id="X1MBM5"/>
<accession>X1MBM5</accession>
<comment type="caution">
    <text evidence="1">The sequence shown here is derived from an EMBL/GenBank/DDBJ whole genome shotgun (WGS) entry which is preliminary data.</text>
</comment>
<proteinExistence type="predicted"/>
<dbReference type="EMBL" id="BARV01009753">
    <property type="protein sequence ID" value="GAI03769.1"/>
    <property type="molecule type" value="Genomic_DNA"/>
</dbReference>
<protein>
    <submittedName>
        <fullName evidence="1">Uncharacterized protein</fullName>
    </submittedName>
</protein>
<feature type="non-terminal residue" evidence="1">
    <location>
        <position position="1"/>
    </location>
</feature>